<name>A0A1B7SWG3_9ASCO</name>
<organism evidence="3 4">
    <name type="scientific">Hanseniaspora valbyensis NRRL Y-1626</name>
    <dbReference type="NCBI Taxonomy" id="766949"/>
    <lineage>
        <taxon>Eukaryota</taxon>
        <taxon>Fungi</taxon>
        <taxon>Dikarya</taxon>
        <taxon>Ascomycota</taxon>
        <taxon>Saccharomycotina</taxon>
        <taxon>Saccharomycetes</taxon>
        <taxon>Saccharomycodales</taxon>
        <taxon>Saccharomycodaceae</taxon>
        <taxon>Hanseniaspora</taxon>
    </lineage>
</organism>
<dbReference type="GO" id="GO:0006357">
    <property type="term" value="P:regulation of transcription by RNA polymerase II"/>
    <property type="evidence" value="ECO:0007669"/>
    <property type="project" value="TreeGrafter"/>
</dbReference>
<dbReference type="AlphaFoldDB" id="A0A1B7SWG3"/>
<dbReference type="Gene3D" id="3.30.420.40">
    <property type="match status" value="1"/>
</dbReference>
<dbReference type="Proteomes" id="UP000092321">
    <property type="component" value="Unassembled WGS sequence"/>
</dbReference>
<dbReference type="OrthoDB" id="2014654at2759"/>
<dbReference type="InterPro" id="IPR050273">
    <property type="entry name" value="GppA/Ppx_hydrolase"/>
</dbReference>
<dbReference type="InterPro" id="IPR003695">
    <property type="entry name" value="Ppx_GppA_N"/>
</dbReference>
<dbReference type="Pfam" id="PF02541">
    <property type="entry name" value="Ppx-GppA"/>
    <property type="match status" value="1"/>
</dbReference>
<feature type="domain" description="Ppx/GppA phosphatase N-terminal" evidence="1">
    <location>
        <begin position="28"/>
        <end position="339"/>
    </location>
</feature>
<dbReference type="EMBL" id="LXPE01000595">
    <property type="protein sequence ID" value="OBA20826.1"/>
    <property type="molecule type" value="Genomic_DNA"/>
</dbReference>
<keyword evidence="4" id="KW-1185">Reference proteome</keyword>
<evidence type="ECO:0000313" key="4">
    <source>
        <dbReference type="Proteomes" id="UP000092321"/>
    </source>
</evidence>
<dbReference type="PANTHER" id="PTHR30005">
    <property type="entry name" value="EXOPOLYPHOSPHATASE"/>
    <property type="match status" value="1"/>
</dbReference>
<dbReference type="InterPro" id="IPR057512">
    <property type="entry name" value="RTG2_C"/>
</dbReference>
<dbReference type="PANTHER" id="PTHR30005:SF0">
    <property type="entry name" value="RETROGRADE REGULATION PROTEIN 2"/>
    <property type="match status" value="1"/>
</dbReference>
<dbReference type="InterPro" id="IPR043129">
    <property type="entry name" value="ATPase_NBD"/>
</dbReference>
<dbReference type="FunFam" id="3.30.420.40:FF:000191">
    <property type="entry name" value="Retrograde regulation protein 2"/>
    <property type="match status" value="1"/>
</dbReference>
<evidence type="ECO:0000259" key="2">
    <source>
        <dbReference type="Pfam" id="PF23566"/>
    </source>
</evidence>
<sequence>MSNFEADIVSRSLVAIVDIGSNGIRFSISSKAPHHARIMPSVYKDRLGISLFDIQYQNGDQKRPIPKEIITEVCHAMLRFKLICEDFGVSDECVEVIATESTRDALNCDNLIREIELATKWKVNVFNKKQECDIGCFGVISSFNLVSGLFVDIGGGSFILSWIQCKDGVVRVSDSPVSLPYGAGALSRRLHTEDTRALFLEIKKAISEAIYKIGIPEELLEHAKRTGGFDVYSCGGGMRCLGHLLISQEEKGDYPIQTIINGYVCSAEKFNRTVDYLLLKGHIPGNDSTKIFKVSEKRSKQLPAVGLLMSAVVDALPPLKSMHFCDGGVREGLLYSRLPDSIRSQDPILISTQPYAPLRADKYLNILKSSLPQTGVPKLILGRIAPALCNLAFVHAGYPKELQSTAALHVADTGIIAGCHGLSHKIRALIGIALSERWGGDIPENENNYKQKLENLIMEQRLSAAFKGTTLDYDKNVNAKIIWWTRYVGMVMFLICGVNPGGNIRDGVFSFCINESNEENMGQTAHIKNSKSSSSATILDVVIKLNKNDLKTSASVRSRIMILQKNIRKLSKGSSLKAKISVEYL</sequence>
<proteinExistence type="predicted"/>
<feature type="domain" description="RTG2 C-terminal" evidence="2">
    <location>
        <begin position="346"/>
        <end position="460"/>
    </location>
</feature>
<gene>
    <name evidence="3" type="ORF">HANVADRAFT_54406</name>
</gene>
<evidence type="ECO:0000259" key="1">
    <source>
        <dbReference type="Pfam" id="PF02541"/>
    </source>
</evidence>
<reference evidence="4" key="1">
    <citation type="journal article" date="2016" name="Proc. Natl. Acad. Sci. U.S.A.">
        <title>Comparative genomics of biotechnologically important yeasts.</title>
        <authorList>
            <person name="Riley R."/>
            <person name="Haridas S."/>
            <person name="Wolfe K.H."/>
            <person name="Lopes M.R."/>
            <person name="Hittinger C.T."/>
            <person name="Goeker M."/>
            <person name="Salamov A.A."/>
            <person name="Wisecaver J.H."/>
            <person name="Long T.M."/>
            <person name="Calvey C.H."/>
            <person name="Aerts A.L."/>
            <person name="Barry K.W."/>
            <person name="Choi C."/>
            <person name="Clum A."/>
            <person name="Coughlan A.Y."/>
            <person name="Deshpande S."/>
            <person name="Douglass A.P."/>
            <person name="Hanson S.J."/>
            <person name="Klenk H.-P."/>
            <person name="LaButti K.M."/>
            <person name="Lapidus A."/>
            <person name="Lindquist E.A."/>
            <person name="Lipzen A.M."/>
            <person name="Meier-Kolthoff J.P."/>
            <person name="Ohm R.A."/>
            <person name="Otillar R.P."/>
            <person name="Pangilinan J.L."/>
            <person name="Peng Y."/>
            <person name="Rokas A."/>
            <person name="Rosa C.A."/>
            <person name="Scheuner C."/>
            <person name="Sibirny A.A."/>
            <person name="Slot J.C."/>
            <person name="Stielow J.B."/>
            <person name="Sun H."/>
            <person name="Kurtzman C.P."/>
            <person name="Blackwell M."/>
            <person name="Grigoriev I.V."/>
            <person name="Jeffries T.W."/>
        </authorList>
    </citation>
    <scope>NUCLEOTIDE SEQUENCE [LARGE SCALE GENOMIC DNA]</scope>
    <source>
        <strain evidence="4">NRRL Y-1626</strain>
    </source>
</reference>
<accession>A0A1B7SWG3</accession>
<dbReference type="SUPFAM" id="SSF53067">
    <property type="entry name" value="Actin-like ATPase domain"/>
    <property type="match status" value="2"/>
</dbReference>
<dbReference type="Gene3D" id="3.30.420.150">
    <property type="entry name" value="Exopolyphosphatase. Domain 2"/>
    <property type="match status" value="1"/>
</dbReference>
<protein>
    <submittedName>
        <fullName evidence="3">Ppx-GppA-domain-containing protein</fullName>
    </submittedName>
</protein>
<evidence type="ECO:0000313" key="3">
    <source>
        <dbReference type="EMBL" id="OBA20826.1"/>
    </source>
</evidence>
<comment type="caution">
    <text evidence="3">The sequence shown here is derived from an EMBL/GenBank/DDBJ whole genome shotgun (WGS) entry which is preliminary data.</text>
</comment>
<dbReference type="Pfam" id="PF23566">
    <property type="entry name" value="RTG2_C"/>
    <property type="match status" value="1"/>
</dbReference>